<accession>A0A2P2Q601</accession>
<sequence>MCEISLKTKIPPHRKHSIKRVKPSKYHIFLKFVGTQTNMEPVAKSSCKKDLNNTWKEKNQKKDPTIYGRTEKY</sequence>
<reference evidence="1" key="1">
    <citation type="submission" date="2018-02" db="EMBL/GenBank/DDBJ databases">
        <title>Rhizophora mucronata_Transcriptome.</title>
        <authorList>
            <person name="Meera S.P."/>
            <person name="Sreeshan A."/>
            <person name="Augustine A."/>
        </authorList>
    </citation>
    <scope>NUCLEOTIDE SEQUENCE</scope>
    <source>
        <tissue evidence="1">Leaf</tissue>
    </source>
</reference>
<proteinExistence type="predicted"/>
<dbReference type="EMBL" id="GGEC01081931">
    <property type="protein sequence ID" value="MBX62415.1"/>
    <property type="molecule type" value="Transcribed_RNA"/>
</dbReference>
<protein>
    <submittedName>
        <fullName evidence="1">Uncharacterized protein</fullName>
    </submittedName>
</protein>
<evidence type="ECO:0000313" key="1">
    <source>
        <dbReference type="EMBL" id="MBX62415.1"/>
    </source>
</evidence>
<dbReference type="AlphaFoldDB" id="A0A2P2Q601"/>
<organism evidence="1">
    <name type="scientific">Rhizophora mucronata</name>
    <name type="common">Asiatic mangrove</name>
    <dbReference type="NCBI Taxonomy" id="61149"/>
    <lineage>
        <taxon>Eukaryota</taxon>
        <taxon>Viridiplantae</taxon>
        <taxon>Streptophyta</taxon>
        <taxon>Embryophyta</taxon>
        <taxon>Tracheophyta</taxon>
        <taxon>Spermatophyta</taxon>
        <taxon>Magnoliopsida</taxon>
        <taxon>eudicotyledons</taxon>
        <taxon>Gunneridae</taxon>
        <taxon>Pentapetalae</taxon>
        <taxon>rosids</taxon>
        <taxon>fabids</taxon>
        <taxon>Malpighiales</taxon>
        <taxon>Rhizophoraceae</taxon>
        <taxon>Rhizophora</taxon>
    </lineage>
</organism>
<name>A0A2P2Q601_RHIMU</name>